<keyword evidence="2" id="KW-1185">Reference proteome</keyword>
<organism evidence="1 2">
    <name type="scientific">Trichinella zimbabwensis</name>
    <dbReference type="NCBI Taxonomy" id="268475"/>
    <lineage>
        <taxon>Eukaryota</taxon>
        <taxon>Metazoa</taxon>
        <taxon>Ecdysozoa</taxon>
        <taxon>Nematoda</taxon>
        <taxon>Enoplea</taxon>
        <taxon>Dorylaimia</taxon>
        <taxon>Trichinellida</taxon>
        <taxon>Trichinellidae</taxon>
        <taxon>Trichinella</taxon>
    </lineage>
</organism>
<gene>
    <name evidence="1" type="ORF">T11_14724</name>
</gene>
<protein>
    <submittedName>
        <fullName evidence="1">Uncharacterized protein</fullName>
    </submittedName>
</protein>
<dbReference type="EMBL" id="JYDP01000006">
    <property type="protein sequence ID" value="KRZ17474.1"/>
    <property type="molecule type" value="Genomic_DNA"/>
</dbReference>
<dbReference type="AlphaFoldDB" id="A0A0V1I546"/>
<reference evidence="1 2" key="1">
    <citation type="submission" date="2015-01" db="EMBL/GenBank/DDBJ databases">
        <title>Evolution of Trichinella species and genotypes.</title>
        <authorList>
            <person name="Korhonen P.K."/>
            <person name="Edoardo P."/>
            <person name="Giuseppe L.R."/>
            <person name="Gasser R.B."/>
        </authorList>
    </citation>
    <scope>NUCLEOTIDE SEQUENCE [LARGE SCALE GENOMIC DNA]</scope>
    <source>
        <strain evidence="1">ISS1029</strain>
    </source>
</reference>
<name>A0A0V1I546_9BILA</name>
<accession>A0A0V1I546</accession>
<dbReference type="Proteomes" id="UP000055024">
    <property type="component" value="Unassembled WGS sequence"/>
</dbReference>
<evidence type="ECO:0000313" key="1">
    <source>
        <dbReference type="EMBL" id="KRZ17474.1"/>
    </source>
</evidence>
<comment type="caution">
    <text evidence="1">The sequence shown here is derived from an EMBL/GenBank/DDBJ whole genome shotgun (WGS) entry which is preliminary data.</text>
</comment>
<evidence type="ECO:0000313" key="2">
    <source>
        <dbReference type="Proteomes" id="UP000055024"/>
    </source>
</evidence>
<proteinExistence type="predicted"/>
<sequence>MKTKPDRKFDLNTNDRTLEIGAQVSPRRKSHRNDENFTRQLVQKTTQYMRNLQFSNANFFIWLCYPVVSDLQLLFKNSQPNNLCDYLLPNVENKQLFTKQQLIVCFALLMTDWFAVKNKIPTEIELKIFKYGTFHFIGMIN</sequence>